<dbReference type="Gene3D" id="3.40.50.1820">
    <property type="entry name" value="alpha/beta hydrolase"/>
    <property type="match status" value="1"/>
</dbReference>
<dbReference type="Proteomes" id="UP000019478">
    <property type="component" value="Unassembled WGS sequence"/>
</dbReference>
<evidence type="ECO:0000313" key="3">
    <source>
        <dbReference type="EMBL" id="EXJ90165.1"/>
    </source>
</evidence>
<dbReference type="GeneID" id="19167362"/>
<dbReference type="OrthoDB" id="408631at2759"/>
<evidence type="ECO:0000313" key="4">
    <source>
        <dbReference type="Proteomes" id="UP000019478"/>
    </source>
</evidence>
<evidence type="ECO:0000256" key="1">
    <source>
        <dbReference type="ARBA" id="ARBA00022801"/>
    </source>
</evidence>
<dbReference type="InterPro" id="IPR050300">
    <property type="entry name" value="GDXG_lipolytic_enzyme"/>
</dbReference>
<dbReference type="InterPro" id="IPR013094">
    <property type="entry name" value="AB_hydrolase_3"/>
</dbReference>
<dbReference type="PANTHER" id="PTHR48081:SF8">
    <property type="entry name" value="ALPHA_BETA HYDROLASE FOLD-3 DOMAIN-CONTAINING PROTEIN-RELATED"/>
    <property type="match status" value="1"/>
</dbReference>
<dbReference type="InterPro" id="IPR029058">
    <property type="entry name" value="AB_hydrolase_fold"/>
</dbReference>
<name>W9YKE3_9EURO</name>
<sequence>MASPSSPRTSNAWMSEVNPEFSPLIPGINEAFKKIWTYKDMAEFRGNWTTTRASFAPYIPLTGFTTSHLQVRVSDGAEVEVRILRPTNSESEELAMLFVLHGGGWVVGGHDSESSMSRAVCVKNRMVVVSVDYRRAPEHQFPTALNDGYDVFKWICANASAHSIDPSRIILAGTSAGANLIAALAIKLRDDKLLDGVLGQVLNLPAVCHPGHFPLGKFELNSYEQNADAPTINGRSMRWFWNQYCPDRDRGSDPLASPLLANDHAQLPPALIQVAGMDALRDEGIAYAGVLEKAGVPVELKTYPGLPHGFVLAIRMEVVNDYYKAMVDWIAKRLEG</sequence>
<dbReference type="EMBL" id="AMGY01000002">
    <property type="protein sequence ID" value="EXJ90165.1"/>
    <property type="molecule type" value="Genomic_DNA"/>
</dbReference>
<proteinExistence type="predicted"/>
<dbReference type="HOGENOM" id="CLU_012494_6_3_1"/>
<dbReference type="STRING" id="1182542.W9YKE3"/>
<accession>W9YKE3</accession>
<reference evidence="3 4" key="1">
    <citation type="submission" date="2013-03" db="EMBL/GenBank/DDBJ databases">
        <title>The Genome Sequence of Capronia epimyces CBS 606.96.</title>
        <authorList>
            <consortium name="The Broad Institute Genomics Platform"/>
            <person name="Cuomo C."/>
            <person name="de Hoog S."/>
            <person name="Gorbushina A."/>
            <person name="Walker B."/>
            <person name="Young S.K."/>
            <person name="Zeng Q."/>
            <person name="Gargeya S."/>
            <person name="Fitzgerald M."/>
            <person name="Haas B."/>
            <person name="Abouelleil A."/>
            <person name="Allen A.W."/>
            <person name="Alvarado L."/>
            <person name="Arachchi H.M."/>
            <person name="Berlin A.M."/>
            <person name="Chapman S.B."/>
            <person name="Gainer-Dewar J."/>
            <person name="Goldberg J."/>
            <person name="Griggs A."/>
            <person name="Gujja S."/>
            <person name="Hansen M."/>
            <person name="Howarth C."/>
            <person name="Imamovic A."/>
            <person name="Ireland A."/>
            <person name="Larimer J."/>
            <person name="McCowan C."/>
            <person name="Murphy C."/>
            <person name="Pearson M."/>
            <person name="Poon T.W."/>
            <person name="Priest M."/>
            <person name="Roberts A."/>
            <person name="Saif S."/>
            <person name="Shea T."/>
            <person name="Sisk P."/>
            <person name="Sykes S."/>
            <person name="Wortman J."/>
            <person name="Nusbaum C."/>
            <person name="Birren B."/>
        </authorList>
    </citation>
    <scope>NUCLEOTIDE SEQUENCE [LARGE SCALE GENOMIC DNA]</scope>
    <source>
        <strain evidence="3 4">CBS 606.96</strain>
    </source>
</reference>
<dbReference type="Pfam" id="PF07859">
    <property type="entry name" value="Abhydrolase_3"/>
    <property type="match status" value="1"/>
</dbReference>
<dbReference type="AlphaFoldDB" id="W9YKE3"/>
<dbReference type="RefSeq" id="XP_007731562.1">
    <property type="nucleotide sequence ID" value="XM_007733372.1"/>
</dbReference>
<protein>
    <recommendedName>
        <fullName evidence="2">Alpha/beta hydrolase fold-3 domain-containing protein</fullName>
    </recommendedName>
</protein>
<dbReference type="eggNOG" id="KOG1515">
    <property type="taxonomic scope" value="Eukaryota"/>
</dbReference>
<organism evidence="3 4">
    <name type="scientific">Capronia epimyces CBS 606.96</name>
    <dbReference type="NCBI Taxonomy" id="1182542"/>
    <lineage>
        <taxon>Eukaryota</taxon>
        <taxon>Fungi</taxon>
        <taxon>Dikarya</taxon>
        <taxon>Ascomycota</taxon>
        <taxon>Pezizomycotina</taxon>
        <taxon>Eurotiomycetes</taxon>
        <taxon>Chaetothyriomycetidae</taxon>
        <taxon>Chaetothyriales</taxon>
        <taxon>Herpotrichiellaceae</taxon>
        <taxon>Capronia</taxon>
    </lineage>
</organism>
<dbReference type="GO" id="GO:0016787">
    <property type="term" value="F:hydrolase activity"/>
    <property type="evidence" value="ECO:0007669"/>
    <property type="project" value="UniProtKB-KW"/>
</dbReference>
<evidence type="ECO:0000259" key="2">
    <source>
        <dbReference type="Pfam" id="PF07859"/>
    </source>
</evidence>
<keyword evidence="4" id="KW-1185">Reference proteome</keyword>
<gene>
    <name evidence="3" type="ORF">A1O3_03234</name>
</gene>
<feature type="domain" description="Alpha/beta hydrolase fold-3" evidence="2">
    <location>
        <begin position="98"/>
        <end position="311"/>
    </location>
</feature>
<dbReference type="PANTHER" id="PTHR48081">
    <property type="entry name" value="AB HYDROLASE SUPERFAMILY PROTEIN C4A8.06C"/>
    <property type="match status" value="1"/>
</dbReference>
<keyword evidence="1" id="KW-0378">Hydrolase</keyword>
<comment type="caution">
    <text evidence="3">The sequence shown here is derived from an EMBL/GenBank/DDBJ whole genome shotgun (WGS) entry which is preliminary data.</text>
</comment>
<dbReference type="SUPFAM" id="SSF53474">
    <property type="entry name" value="alpha/beta-Hydrolases"/>
    <property type="match status" value="1"/>
</dbReference>